<organism evidence="2 3">
    <name type="scientific">Zizania palustris</name>
    <name type="common">Northern wild rice</name>
    <dbReference type="NCBI Taxonomy" id="103762"/>
    <lineage>
        <taxon>Eukaryota</taxon>
        <taxon>Viridiplantae</taxon>
        <taxon>Streptophyta</taxon>
        <taxon>Embryophyta</taxon>
        <taxon>Tracheophyta</taxon>
        <taxon>Spermatophyta</taxon>
        <taxon>Magnoliopsida</taxon>
        <taxon>Liliopsida</taxon>
        <taxon>Poales</taxon>
        <taxon>Poaceae</taxon>
        <taxon>BOP clade</taxon>
        <taxon>Oryzoideae</taxon>
        <taxon>Oryzeae</taxon>
        <taxon>Zizaniinae</taxon>
        <taxon>Zizania</taxon>
    </lineage>
</organism>
<reference evidence="2" key="2">
    <citation type="submission" date="2021-02" db="EMBL/GenBank/DDBJ databases">
        <authorList>
            <person name="Kimball J.A."/>
            <person name="Haas M.W."/>
            <person name="Macchietto M."/>
            <person name="Kono T."/>
            <person name="Duquette J."/>
            <person name="Shao M."/>
        </authorList>
    </citation>
    <scope>NUCLEOTIDE SEQUENCE</scope>
    <source>
        <tissue evidence="2">Fresh leaf tissue</tissue>
    </source>
</reference>
<dbReference type="OrthoDB" id="1911032at2759"/>
<evidence type="ECO:0000256" key="1">
    <source>
        <dbReference type="SAM" id="MobiDB-lite"/>
    </source>
</evidence>
<keyword evidence="3" id="KW-1185">Reference proteome</keyword>
<proteinExistence type="predicted"/>
<dbReference type="EMBL" id="JAAALK010000283">
    <property type="protein sequence ID" value="KAG8071215.1"/>
    <property type="molecule type" value="Genomic_DNA"/>
</dbReference>
<dbReference type="GO" id="GO:0009786">
    <property type="term" value="P:regulation of asymmetric cell division"/>
    <property type="evidence" value="ECO:0007669"/>
    <property type="project" value="InterPro"/>
</dbReference>
<evidence type="ECO:0000313" key="2">
    <source>
        <dbReference type="EMBL" id="KAG8071215.1"/>
    </source>
</evidence>
<dbReference type="InterPro" id="IPR040378">
    <property type="entry name" value="BASL"/>
</dbReference>
<evidence type="ECO:0000313" key="3">
    <source>
        <dbReference type="Proteomes" id="UP000729402"/>
    </source>
</evidence>
<name>A0A8J5T0A7_ZIZPA</name>
<feature type="compositionally biased region" description="Basic and acidic residues" evidence="1">
    <location>
        <begin position="265"/>
        <end position="313"/>
    </location>
</feature>
<accession>A0A8J5T0A7</accession>
<gene>
    <name evidence="2" type="ORF">GUJ93_ZPchr0006g42510</name>
</gene>
<dbReference type="AlphaFoldDB" id="A0A8J5T0A7"/>
<feature type="region of interest" description="Disordered" evidence="1">
    <location>
        <begin position="220"/>
        <end position="333"/>
    </location>
</feature>
<protein>
    <submittedName>
        <fullName evidence="2">Uncharacterized protein</fullName>
    </submittedName>
</protein>
<comment type="caution">
    <text evidence="2">The sequence shown here is derived from an EMBL/GenBank/DDBJ whole genome shotgun (WGS) entry which is preliminary data.</text>
</comment>
<dbReference type="PANTHER" id="PTHR33914:SF2">
    <property type="entry name" value="OS02G0582100 PROTEIN"/>
    <property type="match status" value="1"/>
</dbReference>
<dbReference type="Proteomes" id="UP000729402">
    <property type="component" value="Unassembled WGS sequence"/>
</dbReference>
<sequence>MKMVQDSNPAQDMINITGHVVHEDVSYDKDVLEIKFPDTSDYGGNFVKDVGIDEGAFSHREIPKEKMLDGNPYPKFDFVMIDASGDLRYGGKGDARRYAHQLKPETVLLPVGLAADDNTVKQYDLATNFAGDISEKKISLKELFKLESAQESLQRLEPESAEELGQNHMPTLHGEAVGQVEAASENDELVTGGLASNDNVSVSSATISDRHDATAALEKLIPTAEPEITDSLSGSREVNEAGAAEARPDALTSSSSSGVQPSEESNDRHESFVREEITSAPDVHDFNQTDEENRADATTDEKIGTSSTEEQKGSAHVGGQDLHENEKGKSRIGNGHLLDPCSFGPSIMCNPVSASGHIANPGNVSVRSDSSTTSTRSFAFPVLQMDWTSSPVRMARAERSRRRTRWRRGWRRGLLCWNF</sequence>
<dbReference type="PANTHER" id="PTHR33914">
    <property type="entry name" value="18S PRE-RIBOSOMAL ASSEMBLY PROTEIN GAR2-LIKE PROTEIN"/>
    <property type="match status" value="1"/>
</dbReference>
<reference evidence="2" key="1">
    <citation type="journal article" date="2021" name="bioRxiv">
        <title>Whole Genome Assembly and Annotation of Northern Wild Rice, Zizania palustris L., Supports a Whole Genome Duplication in the Zizania Genus.</title>
        <authorList>
            <person name="Haas M."/>
            <person name="Kono T."/>
            <person name="Macchietto M."/>
            <person name="Millas R."/>
            <person name="McGilp L."/>
            <person name="Shao M."/>
            <person name="Duquette J."/>
            <person name="Hirsch C.N."/>
            <person name="Kimball J."/>
        </authorList>
    </citation>
    <scope>NUCLEOTIDE SEQUENCE</scope>
    <source>
        <tissue evidence="2">Fresh leaf tissue</tissue>
    </source>
</reference>